<sequence>MSVTITTDSVKDVDDSSKALAPVEKKLTSKIWLHFERSKTPDGAFVATCKYCKRKFNGSNAKGTSHLMSHAISGCKKKPYKLDVDQHLLTVTKDKEECNLKCDAASDGSSSKKLKEEFQMYRIENPDRSISIAWRKCCQDKKGSYEGTTFYFLIPIRRFFSQTQGNQVKLYVIGQELEMPSQFQEALNEDEDSMVEEDDVIPIDVYDEDFVKDDDQYVVGEEGSSSDDDVDIGGNDPLWDDSRGVVTSHLARGLSYVNTTIQFDGFEVLFVAFYLLEDSDRVDESDKTGIGRECLVKKL</sequence>
<dbReference type="SUPFAM" id="SSF57667">
    <property type="entry name" value="beta-beta-alpha zinc fingers"/>
    <property type="match status" value="1"/>
</dbReference>
<reference evidence="6 7" key="1">
    <citation type="submission" date="2020-04" db="EMBL/GenBank/DDBJ databases">
        <title>Plant Genome Project.</title>
        <authorList>
            <person name="Zhang R.-G."/>
        </authorList>
    </citation>
    <scope>NUCLEOTIDE SEQUENCE [LARGE SCALE GENOMIC DNA]</scope>
    <source>
        <strain evidence="6">YNK0</strain>
        <tissue evidence="6">Leaf</tissue>
    </source>
</reference>
<dbReference type="GO" id="GO:0006357">
    <property type="term" value="P:regulation of transcription by RNA polymerase II"/>
    <property type="evidence" value="ECO:0007669"/>
    <property type="project" value="TreeGrafter"/>
</dbReference>
<keyword evidence="3" id="KW-0862">Zinc</keyword>
<dbReference type="PROSITE" id="PS50808">
    <property type="entry name" value="ZF_BED"/>
    <property type="match status" value="1"/>
</dbReference>
<evidence type="ECO:0000256" key="2">
    <source>
        <dbReference type="ARBA" id="ARBA00022771"/>
    </source>
</evidence>
<comment type="caution">
    <text evidence="6">The sequence shown here is derived from an EMBL/GenBank/DDBJ whole genome shotgun (WGS) entry which is preliminary data.</text>
</comment>
<proteinExistence type="predicted"/>
<dbReference type="AlphaFoldDB" id="A0A834ZAC1"/>
<dbReference type="Pfam" id="PF02892">
    <property type="entry name" value="zf-BED"/>
    <property type="match status" value="1"/>
</dbReference>
<name>A0A834ZAC1_TETSI</name>
<evidence type="ECO:0000256" key="1">
    <source>
        <dbReference type="ARBA" id="ARBA00022723"/>
    </source>
</evidence>
<accession>A0A834ZAC1</accession>
<dbReference type="SMART" id="SM00614">
    <property type="entry name" value="ZnF_BED"/>
    <property type="match status" value="1"/>
</dbReference>
<dbReference type="InterPro" id="IPR003656">
    <property type="entry name" value="Znf_BED"/>
</dbReference>
<dbReference type="EMBL" id="JABCRI010000009">
    <property type="protein sequence ID" value="KAF8400176.1"/>
    <property type="molecule type" value="Genomic_DNA"/>
</dbReference>
<keyword evidence="7" id="KW-1185">Reference proteome</keyword>
<protein>
    <recommendedName>
        <fullName evidence="5">BED-type domain-containing protein</fullName>
    </recommendedName>
</protein>
<evidence type="ECO:0000313" key="6">
    <source>
        <dbReference type="EMBL" id="KAF8400176.1"/>
    </source>
</evidence>
<dbReference type="InterPro" id="IPR036236">
    <property type="entry name" value="Znf_C2H2_sf"/>
</dbReference>
<evidence type="ECO:0000256" key="4">
    <source>
        <dbReference type="PROSITE-ProRule" id="PRU00027"/>
    </source>
</evidence>
<dbReference type="GO" id="GO:1990837">
    <property type="term" value="F:sequence-specific double-stranded DNA binding"/>
    <property type="evidence" value="ECO:0007669"/>
    <property type="project" value="TreeGrafter"/>
</dbReference>
<feature type="domain" description="BED-type" evidence="5">
    <location>
        <begin position="26"/>
        <end position="82"/>
    </location>
</feature>
<evidence type="ECO:0000256" key="3">
    <source>
        <dbReference type="ARBA" id="ARBA00022833"/>
    </source>
</evidence>
<dbReference type="PANTHER" id="PTHR34396:SF25">
    <property type="entry name" value="BOUNDARY ELEMENT ASSOCIATED FACTOR"/>
    <property type="match status" value="1"/>
</dbReference>
<dbReference type="Proteomes" id="UP000655225">
    <property type="component" value="Unassembled WGS sequence"/>
</dbReference>
<dbReference type="PANTHER" id="PTHR34396">
    <property type="entry name" value="OS03G0264950 PROTEIN-RELATED"/>
    <property type="match status" value="1"/>
</dbReference>
<dbReference type="GO" id="GO:0008270">
    <property type="term" value="F:zinc ion binding"/>
    <property type="evidence" value="ECO:0007669"/>
    <property type="project" value="UniProtKB-KW"/>
</dbReference>
<dbReference type="GO" id="GO:0005634">
    <property type="term" value="C:nucleus"/>
    <property type="evidence" value="ECO:0007669"/>
    <property type="project" value="TreeGrafter"/>
</dbReference>
<keyword evidence="1" id="KW-0479">Metal-binding</keyword>
<organism evidence="6 7">
    <name type="scientific">Tetracentron sinense</name>
    <name type="common">Spur-leaf</name>
    <dbReference type="NCBI Taxonomy" id="13715"/>
    <lineage>
        <taxon>Eukaryota</taxon>
        <taxon>Viridiplantae</taxon>
        <taxon>Streptophyta</taxon>
        <taxon>Embryophyta</taxon>
        <taxon>Tracheophyta</taxon>
        <taxon>Spermatophyta</taxon>
        <taxon>Magnoliopsida</taxon>
        <taxon>Trochodendrales</taxon>
        <taxon>Trochodendraceae</taxon>
        <taxon>Tetracentron</taxon>
    </lineage>
</organism>
<evidence type="ECO:0000313" key="7">
    <source>
        <dbReference type="Proteomes" id="UP000655225"/>
    </source>
</evidence>
<gene>
    <name evidence="6" type="ORF">HHK36_013472</name>
</gene>
<dbReference type="OrthoDB" id="1900170at2759"/>
<dbReference type="InterPro" id="IPR053031">
    <property type="entry name" value="Cuticle_assoc_protein"/>
</dbReference>
<keyword evidence="2 4" id="KW-0863">Zinc-finger</keyword>
<evidence type="ECO:0000259" key="5">
    <source>
        <dbReference type="PROSITE" id="PS50808"/>
    </source>
</evidence>